<evidence type="ECO:0000256" key="1">
    <source>
        <dbReference type="SAM" id="MobiDB-lite"/>
    </source>
</evidence>
<feature type="compositionally biased region" description="Low complexity" evidence="1">
    <location>
        <begin position="29"/>
        <end position="38"/>
    </location>
</feature>
<reference evidence="2" key="1">
    <citation type="submission" date="2020-05" db="EMBL/GenBank/DDBJ databases">
        <title>Mycena genomes resolve the evolution of fungal bioluminescence.</title>
        <authorList>
            <person name="Tsai I.J."/>
        </authorList>
    </citation>
    <scope>NUCLEOTIDE SEQUENCE</scope>
    <source>
        <strain evidence="2">160909Yilan</strain>
    </source>
</reference>
<proteinExistence type="predicted"/>
<gene>
    <name evidence="2" type="ORF">MSAN_00104900</name>
</gene>
<dbReference type="AlphaFoldDB" id="A0A8H7DLM6"/>
<dbReference type="Proteomes" id="UP000623467">
    <property type="component" value="Unassembled WGS sequence"/>
</dbReference>
<feature type="region of interest" description="Disordered" evidence="1">
    <location>
        <begin position="1"/>
        <end position="38"/>
    </location>
</feature>
<protein>
    <submittedName>
        <fullName evidence="2">Uncharacterized protein</fullName>
    </submittedName>
</protein>
<evidence type="ECO:0000313" key="2">
    <source>
        <dbReference type="EMBL" id="KAF7376873.1"/>
    </source>
</evidence>
<dbReference type="EMBL" id="JACAZH010000001">
    <property type="protein sequence ID" value="KAF7376873.1"/>
    <property type="molecule type" value="Genomic_DNA"/>
</dbReference>
<name>A0A8H7DLM6_9AGAR</name>
<sequence length="152" mass="16357">MVASFGERAKGDNSHDGGFKATPHGPDHPTVTTPSQSTPPLIFCRLRFRARVLLPDTNYASNTVAHTAPPSRCTGSRTVLALAFTSEAAPILIRGCADCFEDPAGLDNRMDAVGEMPVHDEFREIPGQQWGNLKAQGRGEDLDMAMGGHIRT</sequence>
<evidence type="ECO:0000313" key="3">
    <source>
        <dbReference type="Proteomes" id="UP000623467"/>
    </source>
</evidence>
<feature type="compositionally biased region" description="Basic and acidic residues" evidence="1">
    <location>
        <begin position="7"/>
        <end position="18"/>
    </location>
</feature>
<organism evidence="2 3">
    <name type="scientific">Mycena sanguinolenta</name>
    <dbReference type="NCBI Taxonomy" id="230812"/>
    <lineage>
        <taxon>Eukaryota</taxon>
        <taxon>Fungi</taxon>
        <taxon>Dikarya</taxon>
        <taxon>Basidiomycota</taxon>
        <taxon>Agaricomycotina</taxon>
        <taxon>Agaricomycetes</taxon>
        <taxon>Agaricomycetidae</taxon>
        <taxon>Agaricales</taxon>
        <taxon>Marasmiineae</taxon>
        <taxon>Mycenaceae</taxon>
        <taxon>Mycena</taxon>
    </lineage>
</organism>
<comment type="caution">
    <text evidence="2">The sequence shown here is derived from an EMBL/GenBank/DDBJ whole genome shotgun (WGS) entry which is preliminary data.</text>
</comment>
<accession>A0A8H7DLM6</accession>
<keyword evidence="3" id="KW-1185">Reference proteome</keyword>